<evidence type="ECO:0000313" key="1">
    <source>
        <dbReference type="EMBL" id="SFZ70581.1"/>
    </source>
</evidence>
<gene>
    <name evidence="1" type="ORF">SAMN02745887_00248</name>
</gene>
<evidence type="ECO:0000313" key="2">
    <source>
        <dbReference type="Proteomes" id="UP000186513"/>
    </source>
</evidence>
<dbReference type="AlphaFoldDB" id="A0A1K2H5H1"/>
<dbReference type="EMBL" id="FPKR01000001">
    <property type="protein sequence ID" value="SFZ70581.1"/>
    <property type="molecule type" value="Genomic_DNA"/>
</dbReference>
<name>A0A1K2H5H1_9NEIS</name>
<organism evidence="1 2">
    <name type="scientific">Chitinimonas taiwanensis DSM 18899</name>
    <dbReference type="NCBI Taxonomy" id="1121279"/>
    <lineage>
        <taxon>Bacteria</taxon>
        <taxon>Pseudomonadati</taxon>
        <taxon>Pseudomonadota</taxon>
        <taxon>Betaproteobacteria</taxon>
        <taxon>Neisseriales</taxon>
        <taxon>Chitinibacteraceae</taxon>
        <taxon>Chitinimonas</taxon>
    </lineage>
</organism>
<accession>A0A1K2H5H1</accession>
<dbReference type="STRING" id="1121279.SAMN02745887_00248"/>
<dbReference type="Proteomes" id="UP000186513">
    <property type="component" value="Unassembled WGS sequence"/>
</dbReference>
<reference evidence="1 2" key="1">
    <citation type="submission" date="2016-11" db="EMBL/GenBank/DDBJ databases">
        <authorList>
            <person name="Jaros S."/>
            <person name="Januszkiewicz K."/>
            <person name="Wedrychowicz H."/>
        </authorList>
    </citation>
    <scope>NUCLEOTIDE SEQUENCE [LARGE SCALE GENOMIC DNA]</scope>
    <source>
        <strain evidence="1 2">DSM 18899</strain>
    </source>
</reference>
<proteinExistence type="predicted"/>
<sequence>MRPTNRIDHFLPVRFKNGSVVKQFSKPCVKCGQMLHARHMHGIARLLDDHLAMAATAHCPACHTQFGVACVIDNEKRVRRVVLPLFLFKLYLRTLAVHPAEAAAHEAALAEVAKQPAPAEAKPAPVDYPRADEVIGRYADKPIPAHIIVDGRTVPFDRIEADGRVNAGEYLLDGCFVYKPAQS</sequence>
<keyword evidence="2" id="KW-1185">Reference proteome</keyword>
<protein>
    <submittedName>
        <fullName evidence="1">Uncharacterized protein</fullName>
    </submittedName>
</protein>
<dbReference type="RefSeq" id="WP_072426793.1">
    <property type="nucleotide sequence ID" value="NZ_FPKR01000001.1"/>
</dbReference>
<dbReference type="OrthoDB" id="9131610at2"/>